<accession>A2DNF0</accession>
<dbReference type="AlphaFoldDB" id="A2DNF0"/>
<organism evidence="1 2">
    <name type="scientific">Trichomonas vaginalis (strain ATCC PRA-98 / G3)</name>
    <dbReference type="NCBI Taxonomy" id="412133"/>
    <lineage>
        <taxon>Eukaryota</taxon>
        <taxon>Metamonada</taxon>
        <taxon>Parabasalia</taxon>
        <taxon>Trichomonadida</taxon>
        <taxon>Trichomonadidae</taxon>
        <taxon>Trichomonas</taxon>
    </lineage>
</organism>
<name>A2DNF0_TRIV3</name>
<dbReference type="VEuPathDB" id="TrichDB:TVAGG3_1024770"/>
<dbReference type="KEGG" id="tva:5463642"/>
<dbReference type="InParanoid" id="A2DNF0"/>
<dbReference type="VEuPathDB" id="TrichDB:TVAG_306600"/>
<keyword evidence="2" id="KW-1185">Reference proteome</keyword>
<dbReference type="EMBL" id="DS113222">
    <property type="protein sequence ID" value="EAY18138.1"/>
    <property type="molecule type" value="Genomic_DNA"/>
</dbReference>
<dbReference type="RefSeq" id="XP_001579124.1">
    <property type="nucleotide sequence ID" value="XM_001579074.1"/>
</dbReference>
<reference evidence="1" key="2">
    <citation type="journal article" date="2007" name="Science">
        <title>Draft genome sequence of the sexually transmitted pathogen Trichomonas vaginalis.</title>
        <authorList>
            <person name="Carlton J.M."/>
            <person name="Hirt R.P."/>
            <person name="Silva J.C."/>
            <person name="Delcher A.L."/>
            <person name="Schatz M."/>
            <person name="Zhao Q."/>
            <person name="Wortman J.R."/>
            <person name="Bidwell S.L."/>
            <person name="Alsmark U.C.M."/>
            <person name="Besteiro S."/>
            <person name="Sicheritz-Ponten T."/>
            <person name="Noel C.J."/>
            <person name="Dacks J.B."/>
            <person name="Foster P.G."/>
            <person name="Simillion C."/>
            <person name="Van de Peer Y."/>
            <person name="Miranda-Saavedra D."/>
            <person name="Barton G.J."/>
            <person name="Westrop G.D."/>
            <person name="Mueller S."/>
            <person name="Dessi D."/>
            <person name="Fiori P.L."/>
            <person name="Ren Q."/>
            <person name="Paulsen I."/>
            <person name="Zhang H."/>
            <person name="Bastida-Corcuera F.D."/>
            <person name="Simoes-Barbosa A."/>
            <person name="Brown M.T."/>
            <person name="Hayes R.D."/>
            <person name="Mukherjee M."/>
            <person name="Okumura C.Y."/>
            <person name="Schneider R."/>
            <person name="Smith A.J."/>
            <person name="Vanacova S."/>
            <person name="Villalvazo M."/>
            <person name="Haas B.J."/>
            <person name="Pertea M."/>
            <person name="Feldblyum T.V."/>
            <person name="Utterback T.R."/>
            <person name="Shu C.L."/>
            <person name="Osoegawa K."/>
            <person name="de Jong P.J."/>
            <person name="Hrdy I."/>
            <person name="Horvathova L."/>
            <person name="Zubacova Z."/>
            <person name="Dolezal P."/>
            <person name="Malik S.B."/>
            <person name="Logsdon J.M. Jr."/>
            <person name="Henze K."/>
            <person name="Gupta A."/>
            <person name="Wang C.C."/>
            <person name="Dunne R.L."/>
            <person name="Upcroft J.A."/>
            <person name="Upcroft P."/>
            <person name="White O."/>
            <person name="Salzberg S.L."/>
            <person name="Tang P."/>
            <person name="Chiu C.-H."/>
            <person name="Lee Y.-S."/>
            <person name="Embley T.M."/>
            <person name="Coombs G.H."/>
            <person name="Mottram J.C."/>
            <person name="Tachezy J."/>
            <person name="Fraser-Liggett C.M."/>
            <person name="Johnson P.J."/>
        </authorList>
    </citation>
    <scope>NUCLEOTIDE SEQUENCE [LARGE SCALE GENOMIC DNA]</scope>
    <source>
        <strain evidence="1">G3</strain>
    </source>
</reference>
<dbReference type="Proteomes" id="UP000001542">
    <property type="component" value="Unassembled WGS sequence"/>
</dbReference>
<gene>
    <name evidence="1" type="ORF">TVAG_306600</name>
</gene>
<evidence type="ECO:0000313" key="1">
    <source>
        <dbReference type="EMBL" id="EAY18138.1"/>
    </source>
</evidence>
<reference evidence="1" key="1">
    <citation type="submission" date="2006-10" db="EMBL/GenBank/DDBJ databases">
        <authorList>
            <person name="Amadeo P."/>
            <person name="Zhao Q."/>
            <person name="Wortman J."/>
            <person name="Fraser-Liggett C."/>
            <person name="Carlton J."/>
        </authorList>
    </citation>
    <scope>NUCLEOTIDE SEQUENCE</scope>
    <source>
        <strain evidence="1">G3</strain>
    </source>
</reference>
<protein>
    <submittedName>
        <fullName evidence="1">Uncharacterized protein</fullName>
    </submittedName>
</protein>
<proteinExistence type="predicted"/>
<sequence length="412" mass="46845">MFLLKKILEVEKKPDIPTVSLDDPRLNEMPKVSVQSILNNPNIAHQMPKLCLWLQTHPIVNDALYFRLIDNRMLPGDLQLRDQLIQLQMYLAVKLVMQFEKFINEGSSGIKSDIQHPCPEFKQIQRIQDNWRIVLALEDMILELRKSISRNCIDYTKKLKESVAHSASLLASKDVIPPFYIPMVDFSRLDLGNDMIASLDPNSIQYVTRLSLCEAKQKYYINAINALKYKYTETPENPLSNLLATCLAADEDQQATLFEDFLQCTRTKIRAVSDFYNNPNSNTFRKLITSIIERFSIPPKNWQQIRRLCADVAAPLCAPLISFNGKGCENVDFEILGIQAAAYLNPFGIIRILGSDQGITALEGLKAITPDWKSVVNFALELLDPDTLETNDAKCYNNMQDYADNTALISFS</sequence>
<evidence type="ECO:0000313" key="2">
    <source>
        <dbReference type="Proteomes" id="UP000001542"/>
    </source>
</evidence>